<evidence type="ECO:0000313" key="1">
    <source>
        <dbReference type="EMBL" id="EDR25479.1"/>
    </source>
</evidence>
<evidence type="ECO:0000313" key="2">
    <source>
        <dbReference type="Proteomes" id="UP000008076"/>
    </source>
</evidence>
<dbReference type="Proteomes" id="UP000008076">
    <property type="component" value="Unassembled WGS sequence"/>
</dbReference>
<dbReference type="KEGG" id="edi:EDI_274940"/>
<dbReference type="eggNOG" id="ENOG502RI9N">
    <property type="taxonomic scope" value="Eukaryota"/>
</dbReference>
<reference evidence="2" key="1">
    <citation type="submission" date="2007-12" db="EMBL/GenBank/DDBJ databases">
        <title>Annotation of Entamoeba dispar SAW760.</title>
        <authorList>
            <person name="Lorenzi H."/>
            <person name="Inman J."/>
            <person name="Schobel S."/>
            <person name="Amedeo P."/>
            <person name="Caler E."/>
        </authorList>
    </citation>
    <scope>NUCLEOTIDE SEQUENCE [LARGE SCALE GENOMIC DNA]</scope>
    <source>
        <strain evidence="2">ATCC PRA-260 / SAW760</strain>
    </source>
</reference>
<dbReference type="EMBL" id="DS549510">
    <property type="protein sequence ID" value="EDR25479.1"/>
    <property type="molecule type" value="Genomic_DNA"/>
</dbReference>
<keyword evidence="2" id="KW-1185">Reference proteome</keyword>
<proteinExistence type="predicted"/>
<name>B0EJ19_ENTDS</name>
<dbReference type="GeneID" id="5883274"/>
<dbReference type="AlphaFoldDB" id="B0EJ19"/>
<protein>
    <submittedName>
        <fullName evidence="1">Uncharacterized protein</fullName>
    </submittedName>
</protein>
<dbReference type="RefSeq" id="XP_001738206.1">
    <property type="nucleotide sequence ID" value="XM_001738154.1"/>
</dbReference>
<dbReference type="OMA" id="EERYYTN"/>
<organism evidence="2">
    <name type="scientific">Entamoeba dispar (strain ATCC PRA-260 / SAW760)</name>
    <dbReference type="NCBI Taxonomy" id="370354"/>
    <lineage>
        <taxon>Eukaryota</taxon>
        <taxon>Amoebozoa</taxon>
        <taxon>Evosea</taxon>
        <taxon>Archamoebae</taxon>
        <taxon>Mastigamoebida</taxon>
        <taxon>Entamoebidae</taxon>
        <taxon>Entamoeba</taxon>
    </lineage>
</organism>
<accession>B0EJ19</accession>
<gene>
    <name evidence="1" type="ORF">EDI_274940</name>
</gene>
<sequence length="121" mass="14852">MDYTMDAEDKVLVTKFEDINVNDLNNFFQDMFSLKDLCDDFVELFKKEERYYTNEEKYNEILDEEVEVLNYIHQLSEEIREGYEEVIAAFYSRRIERKKERLMKAFKEVEKKPKHPKEEDK</sequence>
<dbReference type="VEuPathDB" id="AmoebaDB:EDI_274940"/>